<organism evidence="2 3">
    <name type="scientific">Vandammella animalimorsus</name>
    <dbReference type="NCBI Taxonomy" id="2029117"/>
    <lineage>
        <taxon>Bacteria</taxon>
        <taxon>Pseudomonadati</taxon>
        <taxon>Pseudomonadota</taxon>
        <taxon>Betaproteobacteria</taxon>
        <taxon>Burkholderiales</taxon>
        <taxon>Comamonadaceae</taxon>
        <taxon>Vandammella</taxon>
    </lineage>
</organism>
<proteinExistence type="predicted"/>
<feature type="transmembrane region" description="Helical" evidence="1">
    <location>
        <begin position="37"/>
        <end position="57"/>
    </location>
</feature>
<comment type="caution">
    <text evidence="2">The sequence shown here is derived from an EMBL/GenBank/DDBJ whole genome shotgun (WGS) entry which is preliminary data.</text>
</comment>
<protein>
    <submittedName>
        <fullName evidence="2">Uncharacterized protein</fullName>
    </submittedName>
</protein>
<gene>
    <name evidence="2" type="ORF">CK621_00925</name>
</gene>
<keyword evidence="1" id="KW-0472">Membrane</keyword>
<accession>A0A2A2B203</accession>
<sequence length="165" mass="18364">MIGLLFLGAGLAWLAFSCYMAVLLAKGAAIRQPLLKLLLGAVVLSVMLVGPFLDHIIGMRQFERLCNERAVIKVSETAAQVKRAKRLDSSSRVLLGYWIKISYSRIVYVDVDTNQEFLRYEILNTKGGVIGGLFMLEGSYQCTPKDYSQMDVLDVDKLVRQGEGL</sequence>
<dbReference type="Proteomes" id="UP000218439">
    <property type="component" value="Unassembled WGS sequence"/>
</dbReference>
<keyword evidence="1" id="KW-0812">Transmembrane</keyword>
<name>A0A2A2B203_9BURK</name>
<keyword evidence="1" id="KW-1133">Transmembrane helix</keyword>
<dbReference type="RefSeq" id="WP_095550889.1">
    <property type="nucleotide sequence ID" value="NZ_CP154474.1"/>
</dbReference>
<evidence type="ECO:0000313" key="3">
    <source>
        <dbReference type="Proteomes" id="UP000218439"/>
    </source>
</evidence>
<evidence type="ECO:0000256" key="1">
    <source>
        <dbReference type="SAM" id="Phobius"/>
    </source>
</evidence>
<dbReference type="EMBL" id="NSJE01000001">
    <property type="protein sequence ID" value="PAT44173.1"/>
    <property type="molecule type" value="Genomic_DNA"/>
</dbReference>
<dbReference type="AlphaFoldDB" id="A0A2A2B203"/>
<evidence type="ECO:0000313" key="2">
    <source>
        <dbReference type="EMBL" id="PAT44173.1"/>
    </source>
</evidence>
<reference evidence="2 3" key="1">
    <citation type="submission" date="2017-08" db="EMBL/GenBank/DDBJ databases">
        <title>WGS of Clinical strains of the CDC Group NO-1 linked to zoonotic infections in humans.</title>
        <authorList>
            <person name="Bernier A.-M."/>
            <person name="Bernard K."/>
        </authorList>
    </citation>
    <scope>NUCLEOTIDE SEQUENCE [LARGE SCALE GENOMIC DNA]</scope>
    <source>
        <strain evidence="2 3">NML120219</strain>
    </source>
</reference>